<dbReference type="InterPro" id="IPR052219">
    <property type="entry name" value="Photolyase_Class-2"/>
</dbReference>
<evidence type="ECO:0000313" key="16">
    <source>
        <dbReference type="Proteomes" id="UP000264702"/>
    </source>
</evidence>
<dbReference type="InterPro" id="IPR036155">
    <property type="entry name" value="Crypto/Photolyase_N_sf"/>
</dbReference>
<gene>
    <name evidence="15" type="ORF">D0Y96_14070</name>
</gene>
<comment type="similarity">
    <text evidence="3">Belongs to the DNA photolyase class-2 family.</text>
</comment>
<evidence type="ECO:0000256" key="9">
    <source>
        <dbReference type="ARBA" id="ARBA00023125"/>
    </source>
</evidence>
<keyword evidence="7" id="KW-0227">DNA damage</keyword>
<sequence length="479" mass="54796">MPDALQRLADNPRVTVRRSGPPRKEGKCIACWIQRAQRALDNPALDLAIALGNELDLPVVAFFAAISNFPGANLRHYRFLNQGLPDLEEDLAERNVSFIVRRPPHNKLEAFLAEVGAAMLIGDENPCREPERWRRIIAQRLHIPYWTVDADVVVPSELFPKHFYMLHHMRPKLLAELPKYLVHTPAIKARKEWRRPRGLESFPVKDDITHGWRSLDRSIAPVDTFTGGTHAALHRLQHFVTHFLADYPKQRNHPEADGTSRMSPWLHFGHISPLTIALAAEKAHREGKAPRAAVDSLLNELIGWRELAVNFVKHVPDYDSIECAPEWAQKTLREHARDRRDPSYTLAQMEKGRTHDDLWNAAQLQMIHHGWMHNYLRMYWAKKILEWSPGPAQAWEYAVILNDKYELDGRDPNGYAGIAWAIGGVHDRPWFERPVFGTVRYMSGASTGKKFDSKTYIRQMLSSTANEPGSEDASTPSLF</sequence>
<dbReference type="PROSITE" id="PS51645">
    <property type="entry name" value="PHR_CRY_ALPHA_BETA"/>
    <property type="match status" value="1"/>
</dbReference>
<dbReference type="SUPFAM" id="SSF48173">
    <property type="entry name" value="Cryptochrome/photolyase FAD-binding domain"/>
    <property type="match status" value="1"/>
</dbReference>
<reference evidence="15 16" key="1">
    <citation type="submission" date="2018-08" db="EMBL/GenBank/DDBJ databases">
        <title>Acidipila sp. 4G-K13, an acidobacterium isolated from forest soil.</title>
        <authorList>
            <person name="Gao Z.-H."/>
            <person name="Qiu L.-H."/>
        </authorList>
    </citation>
    <scope>NUCLEOTIDE SEQUENCE [LARGE SCALE GENOMIC DNA]</scope>
    <source>
        <strain evidence="15 16">4G-K13</strain>
    </source>
</reference>
<keyword evidence="6" id="KW-0285">Flavoprotein</keyword>
<dbReference type="InterPro" id="IPR005101">
    <property type="entry name" value="Cryptochr/Photolyase_FAD-bd"/>
</dbReference>
<evidence type="ECO:0000256" key="5">
    <source>
        <dbReference type="ARBA" id="ARBA00014046"/>
    </source>
</evidence>
<dbReference type="AlphaFoldDB" id="A0A372IPC0"/>
<evidence type="ECO:0000256" key="7">
    <source>
        <dbReference type="ARBA" id="ARBA00022763"/>
    </source>
</evidence>
<evidence type="ECO:0000256" key="3">
    <source>
        <dbReference type="ARBA" id="ARBA00006409"/>
    </source>
</evidence>
<evidence type="ECO:0000256" key="11">
    <source>
        <dbReference type="ARBA" id="ARBA00023239"/>
    </source>
</evidence>
<evidence type="ECO:0000259" key="14">
    <source>
        <dbReference type="PROSITE" id="PS51645"/>
    </source>
</evidence>
<evidence type="ECO:0000256" key="12">
    <source>
        <dbReference type="ARBA" id="ARBA00031671"/>
    </source>
</evidence>
<evidence type="ECO:0000256" key="2">
    <source>
        <dbReference type="ARBA" id="ARBA00001974"/>
    </source>
</evidence>
<keyword evidence="10" id="KW-0234">DNA repair</keyword>
<dbReference type="PANTHER" id="PTHR10211">
    <property type="entry name" value="DEOXYRIBODIPYRIMIDINE PHOTOLYASE"/>
    <property type="match status" value="1"/>
</dbReference>
<evidence type="ECO:0000256" key="13">
    <source>
        <dbReference type="ARBA" id="ARBA00033999"/>
    </source>
</evidence>
<dbReference type="Proteomes" id="UP000264702">
    <property type="component" value="Unassembled WGS sequence"/>
</dbReference>
<dbReference type="OrthoDB" id="9772484at2"/>
<dbReference type="Gene3D" id="3.40.50.620">
    <property type="entry name" value="HUPs"/>
    <property type="match status" value="1"/>
</dbReference>
<comment type="catalytic activity">
    <reaction evidence="13">
        <text>cyclobutadipyrimidine (in DNA) = 2 pyrimidine residues (in DNA).</text>
        <dbReference type="EC" id="4.1.99.3"/>
    </reaction>
</comment>
<dbReference type="Gene3D" id="1.10.579.10">
    <property type="entry name" value="DNA Cyclobutane Dipyrimidine Photolyase, subunit A, domain 3"/>
    <property type="match status" value="1"/>
</dbReference>
<dbReference type="InterPro" id="IPR006050">
    <property type="entry name" value="DNA_photolyase_N"/>
</dbReference>
<feature type="domain" description="Photolyase/cryptochrome alpha/beta" evidence="14">
    <location>
        <begin position="27"/>
        <end position="156"/>
    </location>
</feature>
<keyword evidence="9" id="KW-0238">DNA-binding</keyword>
<dbReference type="GO" id="GO:0003677">
    <property type="term" value="F:DNA binding"/>
    <property type="evidence" value="ECO:0007669"/>
    <property type="project" value="UniProtKB-KW"/>
</dbReference>
<organism evidence="15 16">
    <name type="scientific">Paracidobacterium acidisoli</name>
    <dbReference type="NCBI Taxonomy" id="2303751"/>
    <lineage>
        <taxon>Bacteria</taxon>
        <taxon>Pseudomonadati</taxon>
        <taxon>Acidobacteriota</taxon>
        <taxon>Terriglobia</taxon>
        <taxon>Terriglobales</taxon>
        <taxon>Acidobacteriaceae</taxon>
        <taxon>Paracidobacterium</taxon>
    </lineage>
</organism>
<dbReference type="FunFam" id="1.10.579.10:FF:000002">
    <property type="entry name" value="Deoxyribodipyrimidine photolyase"/>
    <property type="match status" value="1"/>
</dbReference>
<evidence type="ECO:0000256" key="8">
    <source>
        <dbReference type="ARBA" id="ARBA00022827"/>
    </source>
</evidence>
<evidence type="ECO:0000256" key="1">
    <source>
        <dbReference type="ARBA" id="ARBA00001932"/>
    </source>
</evidence>
<proteinExistence type="inferred from homology"/>
<dbReference type="InterPro" id="IPR036134">
    <property type="entry name" value="Crypto/Photolyase_FAD-like_sf"/>
</dbReference>
<dbReference type="PANTHER" id="PTHR10211:SF0">
    <property type="entry name" value="DEOXYRIBODIPYRIMIDINE PHOTO-LYASE"/>
    <property type="match status" value="1"/>
</dbReference>
<dbReference type="EMBL" id="QVQT01000004">
    <property type="protein sequence ID" value="RFU16581.1"/>
    <property type="molecule type" value="Genomic_DNA"/>
</dbReference>
<keyword evidence="11 15" id="KW-0456">Lyase</keyword>
<evidence type="ECO:0000256" key="6">
    <source>
        <dbReference type="ARBA" id="ARBA00022630"/>
    </source>
</evidence>
<comment type="cofactor">
    <cofactor evidence="2">
        <name>FAD</name>
        <dbReference type="ChEBI" id="CHEBI:57692"/>
    </cofactor>
</comment>
<keyword evidence="16" id="KW-1185">Reference proteome</keyword>
<dbReference type="Gene3D" id="1.25.40.80">
    <property type="match status" value="1"/>
</dbReference>
<accession>A0A372IPC0</accession>
<dbReference type="GO" id="GO:0000719">
    <property type="term" value="P:photoreactive repair"/>
    <property type="evidence" value="ECO:0007669"/>
    <property type="project" value="TreeGrafter"/>
</dbReference>
<evidence type="ECO:0000256" key="10">
    <source>
        <dbReference type="ARBA" id="ARBA00023204"/>
    </source>
</evidence>
<dbReference type="EC" id="4.1.99.3" evidence="4"/>
<dbReference type="InterPro" id="IPR014729">
    <property type="entry name" value="Rossmann-like_a/b/a_fold"/>
</dbReference>
<dbReference type="Pfam" id="PF03441">
    <property type="entry name" value="FAD_binding_7"/>
    <property type="match status" value="1"/>
</dbReference>
<evidence type="ECO:0000313" key="15">
    <source>
        <dbReference type="EMBL" id="RFU16581.1"/>
    </source>
</evidence>
<dbReference type="SUPFAM" id="SSF52425">
    <property type="entry name" value="Cryptochrome/photolyase, N-terminal domain"/>
    <property type="match status" value="1"/>
</dbReference>
<comment type="cofactor">
    <cofactor evidence="1">
        <name>(6R)-5,10-methylene-5,6,7,8-tetrahydrofolate</name>
        <dbReference type="ChEBI" id="CHEBI:15636"/>
    </cofactor>
</comment>
<dbReference type="Pfam" id="PF00875">
    <property type="entry name" value="DNA_photolyase"/>
    <property type="match status" value="1"/>
</dbReference>
<protein>
    <recommendedName>
        <fullName evidence="5">Deoxyribodipyrimidine photo-lyase</fullName>
        <ecNumber evidence="4">4.1.99.3</ecNumber>
    </recommendedName>
    <alternativeName>
        <fullName evidence="12">DNA photolyase</fullName>
    </alternativeName>
</protein>
<comment type="caution">
    <text evidence="15">The sequence shown here is derived from an EMBL/GenBank/DDBJ whole genome shotgun (WGS) entry which is preliminary data.</text>
</comment>
<dbReference type="GO" id="GO:0003904">
    <property type="term" value="F:deoxyribodipyrimidine photo-lyase activity"/>
    <property type="evidence" value="ECO:0007669"/>
    <property type="project" value="UniProtKB-EC"/>
</dbReference>
<evidence type="ECO:0000256" key="4">
    <source>
        <dbReference type="ARBA" id="ARBA00013149"/>
    </source>
</evidence>
<name>A0A372IPC0_9BACT</name>
<keyword evidence="8" id="KW-0274">FAD</keyword>